<evidence type="ECO:0000259" key="9">
    <source>
        <dbReference type="PROSITE" id="PS50850"/>
    </source>
</evidence>
<keyword evidence="3" id="KW-1003">Cell membrane</keyword>
<dbReference type="Gene3D" id="1.20.1250.20">
    <property type="entry name" value="MFS general substrate transporter like domains"/>
    <property type="match status" value="1"/>
</dbReference>
<name>A0A378I690_9GAMM</name>
<dbReference type="EMBL" id="LNXT01000013">
    <property type="protein sequence ID" value="KTC73795.1"/>
    <property type="molecule type" value="Genomic_DNA"/>
</dbReference>
<evidence type="ECO:0000313" key="12">
    <source>
        <dbReference type="Proteomes" id="UP000054735"/>
    </source>
</evidence>
<feature type="transmembrane region" description="Helical" evidence="8">
    <location>
        <begin position="54"/>
        <end position="73"/>
    </location>
</feature>
<keyword evidence="7 8" id="KW-0472">Membrane</keyword>
<feature type="transmembrane region" description="Helical" evidence="8">
    <location>
        <begin position="243"/>
        <end position="263"/>
    </location>
</feature>
<dbReference type="AlphaFoldDB" id="A0A378I690"/>
<evidence type="ECO:0000256" key="2">
    <source>
        <dbReference type="ARBA" id="ARBA00022448"/>
    </source>
</evidence>
<dbReference type="Pfam" id="PF00083">
    <property type="entry name" value="Sugar_tr"/>
    <property type="match status" value="2"/>
</dbReference>
<reference evidence="11 13" key="2">
    <citation type="submission" date="2018-06" db="EMBL/GenBank/DDBJ databases">
        <authorList>
            <consortium name="Pathogen Informatics"/>
            <person name="Doyle S."/>
        </authorList>
    </citation>
    <scope>NUCLEOTIDE SEQUENCE [LARGE SCALE GENOMIC DNA]</scope>
    <source>
        <strain evidence="11 13">NCTC12437</strain>
    </source>
</reference>
<dbReference type="FunFam" id="1.20.1250.20:FF:000001">
    <property type="entry name" value="Dicarboxylate MFS transporter"/>
    <property type="match status" value="1"/>
</dbReference>
<feature type="transmembrane region" description="Helical" evidence="8">
    <location>
        <begin position="109"/>
        <end position="129"/>
    </location>
</feature>
<dbReference type="InterPro" id="IPR005828">
    <property type="entry name" value="MFS_sugar_transport-like"/>
</dbReference>
<dbReference type="SUPFAM" id="SSF103473">
    <property type="entry name" value="MFS general substrate transporter"/>
    <property type="match status" value="1"/>
</dbReference>
<feature type="transmembrane region" description="Helical" evidence="8">
    <location>
        <begin position="185"/>
        <end position="204"/>
    </location>
</feature>
<dbReference type="OrthoDB" id="3690818at2"/>
<dbReference type="InterPro" id="IPR020846">
    <property type="entry name" value="MFS_dom"/>
</dbReference>
<feature type="transmembrane region" description="Helical" evidence="8">
    <location>
        <begin position="275"/>
        <end position="293"/>
    </location>
</feature>
<evidence type="ECO:0000256" key="7">
    <source>
        <dbReference type="ARBA" id="ARBA00023136"/>
    </source>
</evidence>
<reference evidence="10 12" key="1">
    <citation type="submission" date="2015-11" db="EMBL/GenBank/DDBJ databases">
        <title>Genomic analysis of 38 Legionella species identifies large and diverse effector repertoires.</title>
        <authorList>
            <person name="Burstein D."/>
            <person name="Amaro F."/>
            <person name="Zusman T."/>
            <person name="Lifshitz Z."/>
            <person name="Cohen O."/>
            <person name="Gilbert J.A."/>
            <person name="Pupko T."/>
            <person name="Shuman H.A."/>
            <person name="Segal G."/>
        </authorList>
    </citation>
    <scope>NUCLEOTIDE SEQUENCE [LARGE SCALE GENOMIC DNA]</scope>
    <source>
        <strain evidence="10 12">CDC#1407-AL-14</strain>
    </source>
</reference>
<evidence type="ECO:0000256" key="6">
    <source>
        <dbReference type="ARBA" id="ARBA00022989"/>
    </source>
</evidence>
<keyword evidence="5" id="KW-0769">Symport</keyword>
<evidence type="ECO:0000256" key="3">
    <source>
        <dbReference type="ARBA" id="ARBA00022475"/>
    </source>
</evidence>
<evidence type="ECO:0000256" key="1">
    <source>
        <dbReference type="ARBA" id="ARBA00004651"/>
    </source>
</evidence>
<accession>A0A378I690</accession>
<evidence type="ECO:0000313" key="10">
    <source>
        <dbReference type="EMBL" id="KTC73795.1"/>
    </source>
</evidence>
<keyword evidence="6 8" id="KW-1133">Transmembrane helix</keyword>
<dbReference type="STRING" id="28083.Lbir_1057"/>
<evidence type="ECO:0000256" key="8">
    <source>
        <dbReference type="SAM" id="Phobius"/>
    </source>
</evidence>
<evidence type="ECO:0000313" key="11">
    <source>
        <dbReference type="EMBL" id="STX30707.1"/>
    </source>
</evidence>
<keyword evidence="2" id="KW-0813">Transport</keyword>
<dbReference type="Proteomes" id="UP000255066">
    <property type="component" value="Unassembled WGS sequence"/>
</dbReference>
<feature type="transmembrane region" description="Helical" evidence="8">
    <location>
        <begin position="85"/>
        <end position="103"/>
    </location>
</feature>
<dbReference type="PANTHER" id="PTHR43528">
    <property type="entry name" value="ALPHA-KETOGLUTARATE PERMEASE"/>
    <property type="match status" value="1"/>
</dbReference>
<feature type="transmembrane region" description="Helical" evidence="8">
    <location>
        <begin position="12"/>
        <end position="34"/>
    </location>
</feature>
<feature type="transmembrane region" description="Helical" evidence="8">
    <location>
        <begin position="366"/>
        <end position="389"/>
    </location>
</feature>
<proteinExistence type="predicted"/>
<sequence length="441" mass="48681">MPQLHLSSQEKKIIVLAALGGALEFYDFIIYVIFAPLISEIFFPKTDPLASLMSVYAVFAIGYFIRPLGGIIFSHFGDKYGRKKTFLASIILMAVPTFLIGLLPTYEQLGIGASILLILLRVLQGLAIGGEIPGALTFTCEHVVRLRRSFACGVIFSFLNIGILLGNSLSMLLNQTLSAGQLASYGWRIPFLLGGVLGLISFIVRRQLSESPLFLAFQSQHSQNRLPFAEAVNHHWREILQGIGITVLPCVVINLLFLYLPGYLSTVLTYPKQQASLFSSTTLIIYTFLLLFVCWHADHWGRRRLLGLGAISFTIFSYLIFLVLSFETTGSLGIALVLIALLSSMIMVYPSLLIDLFPTSIRFTGIAIAYNITFAIFGGLTPLLATLLIKFTENKLAPGFYLIFCALLCLFSLTTIRTLCFNQQGPGKVQSKLSAFSENNV</sequence>
<dbReference type="InterPro" id="IPR051084">
    <property type="entry name" value="H+-coupled_symporters"/>
</dbReference>
<dbReference type="RefSeq" id="WP_065232797.1">
    <property type="nucleotide sequence ID" value="NZ_CAAAHV010000037.1"/>
</dbReference>
<feature type="transmembrane region" description="Helical" evidence="8">
    <location>
        <begin position="305"/>
        <end position="326"/>
    </location>
</feature>
<keyword evidence="12" id="KW-1185">Reference proteome</keyword>
<keyword evidence="4 8" id="KW-0812">Transmembrane</keyword>
<dbReference type="InterPro" id="IPR005829">
    <property type="entry name" value="Sugar_transporter_CS"/>
</dbReference>
<protein>
    <submittedName>
        <fullName evidence="11">Major facilitator family transporter</fullName>
    </submittedName>
</protein>
<dbReference type="Proteomes" id="UP000054735">
    <property type="component" value="Unassembled WGS sequence"/>
</dbReference>
<feature type="domain" description="Major facilitator superfamily (MFS) profile" evidence="9">
    <location>
        <begin position="13"/>
        <end position="423"/>
    </location>
</feature>
<feature type="transmembrane region" description="Helical" evidence="8">
    <location>
        <begin position="332"/>
        <end position="354"/>
    </location>
</feature>
<dbReference type="PROSITE" id="PS00217">
    <property type="entry name" value="SUGAR_TRANSPORT_2"/>
    <property type="match status" value="1"/>
</dbReference>
<feature type="transmembrane region" description="Helical" evidence="8">
    <location>
        <begin position="150"/>
        <end position="173"/>
    </location>
</feature>
<dbReference type="PROSITE" id="PS50850">
    <property type="entry name" value="MFS"/>
    <property type="match status" value="1"/>
</dbReference>
<dbReference type="EMBL" id="UGNW01000001">
    <property type="protein sequence ID" value="STX30707.1"/>
    <property type="molecule type" value="Genomic_DNA"/>
</dbReference>
<dbReference type="GO" id="GO:0015293">
    <property type="term" value="F:symporter activity"/>
    <property type="evidence" value="ECO:0007669"/>
    <property type="project" value="UniProtKB-KW"/>
</dbReference>
<evidence type="ECO:0000256" key="4">
    <source>
        <dbReference type="ARBA" id="ARBA00022692"/>
    </source>
</evidence>
<evidence type="ECO:0000256" key="5">
    <source>
        <dbReference type="ARBA" id="ARBA00022847"/>
    </source>
</evidence>
<comment type="subcellular location">
    <subcellularLocation>
        <location evidence="1">Cell membrane</location>
        <topology evidence="1">Multi-pass membrane protein</topology>
    </subcellularLocation>
</comment>
<evidence type="ECO:0000313" key="13">
    <source>
        <dbReference type="Proteomes" id="UP000255066"/>
    </source>
</evidence>
<dbReference type="GO" id="GO:0005886">
    <property type="term" value="C:plasma membrane"/>
    <property type="evidence" value="ECO:0007669"/>
    <property type="project" value="UniProtKB-SubCell"/>
</dbReference>
<feature type="transmembrane region" description="Helical" evidence="8">
    <location>
        <begin position="401"/>
        <end position="420"/>
    </location>
</feature>
<dbReference type="InterPro" id="IPR036259">
    <property type="entry name" value="MFS_trans_sf"/>
</dbReference>
<gene>
    <name evidence="11" type="primary">proP_1</name>
    <name evidence="10" type="ORF">Lbir_1057</name>
    <name evidence="11" type="ORF">NCTC12437_00468</name>
</gene>
<dbReference type="PANTHER" id="PTHR43528:SF7">
    <property type="entry name" value="MFS TRANSPORTER"/>
    <property type="match status" value="1"/>
</dbReference>
<organism evidence="11 13">
    <name type="scientific">Legionella birminghamensis</name>
    <dbReference type="NCBI Taxonomy" id="28083"/>
    <lineage>
        <taxon>Bacteria</taxon>
        <taxon>Pseudomonadati</taxon>
        <taxon>Pseudomonadota</taxon>
        <taxon>Gammaproteobacteria</taxon>
        <taxon>Legionellales</taxon>
        <taxon>Legionellaceae</taxon>
        <taxon>Legionella</taxon>
    </lineage>
</organism>